<evidence type="ECO:0000313" key="4">
    <source>
        <dbReference type="Proteomes" id="UP001582793"/>
    </source>
</evidence>
<keyword evidence="3" id="KW-0966">Cell projection</keyword>
<keyword evidence="3" id="KW-0282">Flagellum</keyword>
<evidence type="ECO:0000256" key="2">
    <source>
        <dbReference type="SAM" id="Phobius"/>
    </source>
</evidence>
<evidence type="ECO:0000256" key="1">
    <source>
        <dbReference type="SAM" id="MobiDB-lite"/>
    </source>
</evidence>
<organism evidence="3 4">
    <name type="scientific">Polymorphospora lycopeni</name>
    <dbReference type="NCBI Taxonomy" id="3140240"/>
    <lineage>
        <taxon>Bacteria</taxon>
        <taxon>Bacillati</taxon>
        <taxon>Actinomycetota</taxon>
        <taxon>Actinomycetes</taxon>
        <taxon>Micromonosporales</taxon>
        <taxon>Micromonosporaceae</taxon>
        <taxon>Polymorphospora</taxon>
    </lineage>
</organism>
<protein>
    <submittedName>
        <fullName evidence="3">Flagellar basal body protein FliL</fullName>
    </submittedName>
</protein>
<dbReference type="EMBL" id="JBCGDC010000001">
    <property type="protein sequence ID" value="MFB6391612.1"/>
    <property type="molecule type" value="Genomic_DNA"/>
</dbReference>
<keyword evidence="2" id="KW-0472">Membrane</keyword>
<dbReference type="PRINTS" id="PR01217">
    <property type="entry name" value="PRICHEXTENSN"/>
</dbReference>
<feature type="transmembrane region" description="Helical" evidence="2">
    <location>
        <begin position="111"/>
        <end position="134"/>
    </location>
</feature>
<reference evidence="3 4" key="1">
    <citation type="submission" date="2024-04" db="EMBL/GenBank/DDBJ databases">
        <title>Polymorphospora sp. isolated from Baiyangdian Lake in Xiong'an New Area.</title>
        <authorList>
            <person name="Zhang X."/>
            <person name="Liu J."/>
        </authorList>
    </citation>
    <scope>NUCLEOTIDE SEQUENCE [LARGE SCALE GENOMIC DNA]</scope>
    <source>
        <strain evidence="3 4">2-325</strain>
    </source>
</reference>
<gene>
    <name evidence="3" type="ORF">AAFH96_00640</name>
</gene>
<feature type="compositionally biased region" description="Low complexity" evidence="1">
    <location>
        <begin position="162"/>
        <end position="182"/>
    </location>
</feature>
<keyword evidence="3" id="KW-0969">Cilium</keyword>
<name>A0ABV5CHZ3_9ACTN</name>
<sequence>MSNYGPPGGPNPGQPPQWPAGQPDEPRYGQPSDPWGGPDAQVSTPPVATGSPAGDPGYHDYREPTQPVGGTQRFDQQPYPPPPQFGPQGQPQPVWTQAAPVPPARKSKGPLIALVAVLAVLVLGGGGVAAWTLLGGDEKKPDVVGTGATTQPEGGSGADPTGAPTSPSAEPEPAPSSAAPGSDNPLDQVQNGQCVKNEGTNEKPSLVIVECGEGTYTVLSRINGKTNGSADAKAKCGREVGVGKYSDWYYFDSELDELDFVLCLQKR</sequence>
<proteinExistence type="predicted"/>
<evidence type="ECO:0000313" key="3">
    <source>
        <dbReference type="EMBL" id="MFB6391612.1"/>
    </source>
</evidence>
<feature type="region of interest" description="Disordered" evidence="1">
    <location>
        <begin position="1"/>
        <end position="106"/>
    </location>
</feature>
<keyword evidence="2" id="KW-1133">Transmembrane helix</keyword>
<comment type="caution">
    <text evidence="3">The sequence shown here is derived from an EMBL/GenBank/DDBJ whole genome shotgun (WGS) entry which is preliminary data.</text>
</comment>
<dbReference type="RefSeq" id="WP_375732617.1">
    <property type="nucleotide sequence ID" value="NZ_JBCGDC010000001.1"/>
</dbReference>
<dbReference type="Proteomes" id="UP001582793">
    <property type="component" value="Unassembled WGS sequence"/>
</dbReference>
<feature type="region of interest" description="Disordered" evidence="1">
    <location>
        <begin position="137"/>
        <end position="198"/>
    </location>
</feature>
<feature type="compositionally biased region" description="Pro residues" evidence="1">
    <location>
        <begin position="7"/>
        <end position="18"/>
    </location>
</feature>
<feature type="compositionally biased region" description="Polar residues" evidence="1">
    <location>
        <begin position="185"/>
        <end position="194"/>
    </location>
</feature>
<keyword evidence="2" id="KW-0812">Transmembrane</keyword>
<accession>A0ABV5CHZ3</accession>
<keyword evidence="4" id="KW-1185">Reference proteome</keyword>